<feature type="region of interest" description="Disordered" evidence="1">
    <location>
        <begin position="25"/>
        <end position="44"/>
    </location>
</feature>
<feature type="compositionally biased region" description="Polar residues" evidence="1">
    <location>
        <begin position="33"/>
        <end position="44"/>
    </location>
</feature>
<accession>A0A4Y4C3G8</accession>
<keyword evidence="2" id="KW-0732">Signal</keyword>
<evidence type="ECO:0000256" key="2">
    <source>
        <dbReference type="SAM" id="SignalP"/>
    </source>
</evidence>
<evidence type="ECO:0000256" key="1">
    <source>
        <dbReference type="SAM" id="MobiDB-lite"/>
    </source>
</evidence>
<reference evidence="3 4" key="1">
    <citation type="submission" date="2019-06" db="EMBL/GenBank/DDBJ databases">
        <title>Whole genome shotgun sequence of Corynebacterium variabile NBRC 15286.</title>
        <authorList>
            <person name="Hosoyama A."/>
            <person name="Uohara A."/>
            <person name="Ohji S."/>
            <person name="Ichikawa N."/>
        </authorList>
    </citation>
    <scope>NUCLEOTIDE SEQUENCE [LARGE SCALE GENOMIC DNA]</scope>
    <source>
        <strain evidence="3 4">NBRC 15286</strain>
    </source>
</reference>
<gene>
    <name evidence="3" type="ORF">CVA01_16960</name>
</gene>
<protein>
    <recommendedName>
        <fullName evidence="5">Secreted protein</fullName>
    </recommendedName>
</protein>
<evidence type="ECO:0000313" key="4">
    <source>
        <dbReference type="Proteomes" id="UP000319986"/>
    </source>
</evidence>
<proteinExistence type="predicted"/>
<organism evidence="3 4">
    <name type="scientific">Corynebacterium variabile</name>
    <dbReference type="NCBI Taxonomy" id="1727"/>
    <lineage>
        <taxon>Bacteria</taxon>
        <taxon>Bacillati</taxon>
        <taxon>Actinomycetota</taxon>
        <taxon>Actinomycetes</taxon>
        <taxon>Mycobacteriales</taxon>
        <taxon>Corynebacteriaceae</taxon>
        <taxon>Corynebacterium</taxon>
    </lineage>
</organism>
<feature type="chain" id="PRO_5021485706" description="Secreted protein" evidence="2">
    <location>
        <begin position="27"/>
        <end position="95"/>
    </location>
</feature>
<dbReference type="Proteomes" id="UP000319986">
    <property type="component" value="Unassembled WGS sequence"/>
</dbReference>
<comment type="caution">
    <text evidence="3">The sequence shown here is derived from an EMBL/GenBank/DDBJ whole genome shotgun (WGS) entry which is preliminary data.</text>
</comment>
<dbReference type="AlphaFoldDB" id="A0A4Y4C3G8"/>
<name>A0A4Y4C3G8_9CORY</name>
<evidence type="ECO:0000313" key="3">
    <source>
        <dbReference type="EMBL" id="GEC86382.1"/>
    </source>
</evidence>
<feature type="signal peptide" evidence="2">
    <location>
        <begin position="1"/>
        <end position="26"/>
    </location>
</feature>
<evidence type="ECO:0008006" key="5">
    <source>
        <dbReference type="Google" id="ProtNLM"/>
    </source>
</evidence>
<sequence length="95" mass="9075">MNMKKSLLALSTTAVVAIGGAGIAAADEPAGDTPTTTGSITNLPSGDAAGSLESVAGAAKSITTILKAVNTLIATGGNVEGVISDTQDFLGATGN</sequence>
<dbReference type="EMBL" id="BJNT01000013">
    <property type="protein sequence ID" value="GEC86382.1"/>
    <property type="molecule type" value="Genomic_DNA"/>
</dbReference>